<name>A0A5A8CZI9_CAFRO</name>
<accession>A0A5A8CZI9</accession>
<reference evidence="2 3" key="1">
    <citation type="submission" date="2019-07" db="EMBL/GenBank/DDBJ databases">
        <title>Genomes of Cafeteria roenbergensis.</title>
        <authorList>
            <person name="Fischer M.G."/>
            <person name="Hackl T."/>
            <person name="Roman M."/>
        </authorList>
    </citation>
    <scope>NUCLEOTIDE SEQUENCE [LARGE SCALE GENOMIC DNA]</scope>
    <source>
        <strain evidence="2 3">Cflag</strain>
    </source>
</reference>
<protein>
    <submittedName>
        <fullName evidence="2">Uncharacterized protein</fullName>
    </submittedName>
</protein>
<proteinExistence type="predicted"/>
<dbReference type="Proteomes" id="UP000325113">
    <property type="component" value="Unassembled WGS sequence"/>
</dbReference>
<gene>
    <name evidence="2" type="ORF">FNF31_05715</name>
</gene>
<feature type="region of interest" description="Disordered" evidence="1">
    <location>
        <begin position="1"/>
        <end position="26"/>
    </location>
</feature>
<dbReference type="AlphaFoldDB" id="A0A5A8CZI9"/>
<evidence type="ECO:0000256" key="1">
    <source>
        <dbReference type="SAM" id="MobiDB-lite"/>
    </source>
</evidence>
<comment type="caution">
    <text evidence="2">The sequence shown here is derived from an EMBL/GenBank/DDBJ whole genome shotgun (WGS) entry which is preliminary data.</text>
</comment>
<sequence length="96" mass="9671">MPDVAAAASALNAPPLDDNDDPPLDSVIDTTSRIRNTDPGLVSLSASSTSANDVVPSGTVIAANAVTRDPMTASESDDVAESVSSTIDITGLATWT</sequence>
<dbReference type="EMBL" id="VLTM01000076">
    <property type="protein sequence ID" value="KAA0157817.1"/>
    <property type="molecule type" value="Genomic_DNA"/>
</dbReference>
<organism evidence="2 3">
    <name type="scientific">Cafeteria roenbergensis</name>
    <name type="common">Marine flagellate</name>
    <dbReference type="NCBI Taxonomy" id="33653"/>
    <lineage>
        <taxon>Eukaryota</taxon>
        <taxon>Sar</taxon>
        <taxon>Stramenopiles</taxon>
        <taxon>Bigyra</taxon>
        <taxon>Opalozoa</taxon>
        <taxon>Bicosoecida</taxon>
        <taxon>Cafeteriaceae</taxon>
        <taxon>Cafeteria</taxon>
    </lineage>
</organism>
<evidence type="ECO:0000313" key="2">
    <source>
        <dbReference type="EMBL" id="KAA0157817.1"/>
    </source>
</evidence>
<feature type="compositionally biased region" description="Low complexity" evidence="1">
    <location>
        <begin position="1"/>
        <end position="16"/>
    </location>
</feature>
<evidence type="ECO:0000313" key="3">
    <source>
        <dbReference type="Proteomes" id="UP000325113"/>
    </source>
</evidence>